<reference evidence="1" key="1">
    <citation type="submission" date="2018-12" db="EMBL/GenBank/DDBJ databases">
        <authorList>
            <person name="Jadhav K."/>
            <person name="Kushwaha B."/>
            <person name="Jadhav I."/>
        </authorList>
    </citation>
    <scope>NUCLEOTIDE SEQUENCE [LARGE SCALE GENOMIC DNA]</scope>
    <source>
        <strain evidence="1">SBS 10</strain>
    </source>
</reference>
<comment type="caution">
    <text evidence="1">The sequence shown here is derived from an EMBL/GenBank/DDBJ whole genome shotgun (WGS) entry which is preliminary data.</text>
</comment>
<dbReference type="AlphaFoldDB" id="A0A432JGN7"/>
<organism evidence="1">
    <name type="scientific">Billgrantia gudaonensis</name>
    <dbReference type="NCBI Taxonomy" id="376427"/>
    <lineage>
        <taxon>Bacteria</taxon>
        <taxon>Pseudomonadati</taxon>
        <taxon>Pseudomonadota</taxon>
        <taxon>Gammaproteobacteria</taxon>
        <taxon>Oceanospirillales</taxon>
        <taxon>Halomonadaceae</taxon>
        <taxon>Billgrantia</taxon>
    </lineage>
</organism>
<sequence>MVVRAQLATDLDLTFISDHDSRSIMRSSRRASERRGALLPSVEVSPSWGHINPFPSIWAGELEVIRYRQRAGDCRCPASQRRGHPP</sequence>
<accession>A0A432JGN7</accession>
<gene>
    <name evidence="1" type="ORF">DSL92_07800</name>
</gene>
<protein>
    <submittedName>
        <fullName evidence="1">Uncharacterized protein</fullName>
    </submittedName>
</protein>
<evidence type="ECO:0000313" key="1">
    <source>
        <dbReference type="EMBL" id="RUA22117.1"/>
    </source>
</evidence>
<dbReference type="EMBL" id="RXHI01000024">
    <property type="protein sequence ID" value="RUA22117.1"/>
    <property type="molecule type" value="Genomic_DNA"/>
</dbReference>
<name>A0A432JGN7_9GAMM</name>
<proteinExistence type="predicted"/>